<dbReference type="EMBL" id="ML208311">
    <property type="protein sequence ID" value="TFK70567.1"/>
    <property type="molecule type" value="Genomic_DNA"/>
</dbReference>
<name>A0ACD3B017_9AGAR</name>
<reference evidence="1 2" key="1">
    <citation type="journal article" date="2019" name="Nat. Ecol. Evol.">
        <title>Megaphylogeny resolves global patterns of mushroom evolution.</title>
        <authorList>
            <person name="Varga T."/>
            <person name="Krizsan K."/>
            <person name="Foldi C."/>
            <person name="Dima B."/>
            <person name="Sanchez-Garcia M."/>
            <person name="Sanchez-Ramirez S."/>
            <person name="Szollosi G.J."/>
            <person name="Szarkandi J.G."/>
            <person name="Papp V."/>
            <person name="Albert L."/>
            <person name="Andreopoulos W."/>
            <person name="Angelini C."/>
            <person name="Antonin V."/>
            <person name="Barry K.W."/>
            <person name="Bougher N.L."/>
            <person name="Buchanan P."/>
            <person name="Buyck B."/>
            <person name="Bense V."/>
            <person name="Catcheside P."/>
            <person name="Chovatia M."/>
            <person name="Cooper J."/>
            <person name="Damon W."/>
            <person name="Desjardin D."/>
            <person name="Finy P."/>
            <person name="Geml J."/>
            <person name="Haridas S."/>
            <person name="Hughes K."/>
            <person name="Justo A."/>
            <person name="Karasinski D."/>
            <person name="Kautmanova I."/>
            <person name="Kiss B."/>
            <person name="Kocsube S."/>
            <person name="Kotiranta H."/>
            <person name="LaButti K.M."/>
            <person name="Lechner B.E."/>
            <person name="Liimatainen K."/>
            <person name="Lipzen A."/>
            <person name="Lukacs Z."/>
            <person name="Mihaltcheva S."/>
            <person name="Morgado L.N."/>
            <person name="Niskanen T."/>
            <person name="Noordeloos M.E."/>
            <person name="Ohm R.A."/>
            <person name="Ortiz-Santana B."/>
            <person name="Ovrebo C."/>
            <person name="Racz N."/>
            <person name="Riley R."/>
            <person name="Savchenko A."/>
            <person name="Shiryaev A."/>
            <person name="Soop K."/>
            <person name="Spirin V."/>
            <person name="Szebenyi C."/>
            <person name="Tomsovsky M."/>
            <person name="Tulloss R.E."/>
            <person name="Uehling J."/>
            <person name="Grigoriev I.V."/>
            <person name="Vagvolgyi C."/>
            <person name="Papp T."/>
            <person name="Martin F.M."/>
            <person name="Miettinen O."/>
            <person name="Hibbett D.S."/>
            <person name="Nagy L.G."/>
        </authorList>
    </citation>
    <scope>NUCLEOTIDE SEQUENCE [LARGE SCALE GENOMIC DNA]</scope>
    <source>
        <strain evidence="1 2">NL-1719</strain>
    </source>
</reference>
<evidence type="ECO:0000313" key="2">
    <source>
        <dbReference type="Proteomes" id="UP000308600"/>
    </source>
</evidence>
<accession>A0ACD3B017</accession>
<protein>
    <submittedName>
        <fullName evidence="1">Uncharacterized protein</fullName>
    </submittedName>
</protein>
<proteinExistence type="predicted"/>
<gene>
    <name evidence="1" type="ORF">BDN72DRAFT_838796</name>
</gene>
<sequence>MDTITTHKMPITVNDLPPEVLSHAIQLAIVPDYILDHSLSRGPFSAWCRNLREKKDILLVCKTWNSAALPILYRDIIIRRFAQLMPLSKVLEDNPGRLARIVRSITVEGFVHRAYFGLFCERLEVIYQICQRLSTLSLKFDLPEPTDTIHVPARATVTHLTLGGTARYTTDILQGLCGSLVSLGLKVELPTPGTEEPHPTISNLCFPKLEVLSCIVHNNSTTQTSVLLHKWSMPSLTTLTIDAGTYGVSGICNSICRQHGKKLKALRVIATHATLRVENSLQVILNWCPNLDYLYVSSLVAVPSFSHPHLKRVDVGTQWSPRGPQRMEYPLDFDFGPFNWDCPKLEPDGVRLFARDLDHIHDPEMLMKITSQLDFQPPLHDSFGGISFENVCICRVTFNRREVHWIHLVSDHSNYSPINRALPLSFEDDEDDDMSWNYRSSSSTSSTDASTRVFEEDVAELLSELGGTHDEAYSPDPDFEEALDLFEDSLACDASDSDLEGLPWQEFVEPFIREDGYDYS</sequence>
<keyword evidence="2" id="KW-1185">Reference proteome</keyword>
<dbReference type="Proteomes" id="UP000308600">
    <property type="component" value="Unassembled WGS sequence"/>
</dbReference>
<evidence type="ECO:0000313" key="1">
    <source>
        <dbReference type="EMBL" id="TFK70567.1"/>
    </source>
</evidence>
<organism evidence="1 2">
    <name type="scientific">Pluteus cervinus</name>
    <dbReference type="NCBI Taxonomy" id="181527"/>
    <lineage>
        <taxon>Eukaryota</taxon>
        <taxon>Fungi</taxon>
        <taxon>Dikarya</taxon>
        <taxon>Basidiomycota</taxon>
        <taxon>Agaricomycotina</taxon>
        <taxon>Agaricomycetes</taxon>
        <taxon>Agaricomycetidae</taxon>
        <taxon>Agaricales</taxon>
        <taxon>Pluteineae</taxon>
        <taxon>Pluteaceae</taxon>
        <taxon>Pluteus</taxon>
    </lineage>
</organism>